<evidence type="ECO:0000313" key="1">
    <source>
        <dbReference type="EMBL" id="PKE57495.1"/>
    </source>
</evidence>
<reference evidence="1" key="1">
    <citation type="submission" date="2017-12" db="EMBL/GenBank/DDBJ databases">
        <title>Genomics of Macrococcus caseolyticus.</title>
        <authorList>
            <person name="MacFadyen A.C."/>
            <person name="Paterson G.K."/>
        </authorList>
    </citation>
    <scope>NUCLEOTIDE SEQUENCE</scope>
    <source>
        <strain evidence="1">5459_5_49</strain>
    </source>
</reference>
<protein>
    <submittedName>
        <fullName evidence="1">DUF3168 domain-containing protein</fullName>
    </submittedName>
</protein>
<name>A0ACC9MVJ6_9STAP</name>
<evidence type="ECO:0000313" key="2">
    <source>
        <dbReference type="Proteomes" id="UP000233606"/>
    </source>
</evidence>
<organism evidence="1 2">
    <name type="scientific">Macrococcoides caseolyticum</name>
    <dbReference type="NCBI Taxonomy" id="69966"/>
    <lineage>
        <taxon>Bacteria</taxon>
        <taxon>Bacillati</taxon>
        <taxon>Bacillota</taxon>
        <taxon>Bacilli</taxon>
        <taxon>Bacillales</taxon>
        <taxon>Staphylococcaceae</taxon>
        <taxon>Macrococcoides</taxon>
    </lineage>
</organism>
<comment type="caution">
    <text evidence="1">The sequence shown here is derived from an EMBL/GenBank/DDBJ whole genome shotgun (WGS) entry which is preliminary data.</text>
</comment>
<dbReference type="EMBL" id="PIWU01000001">
    <property type="protein sequence ID" value="PKE57495.1"/>
    <property type="molecule type" value="Genomic_DNA"/>
</dbReference>
<sequence length="127" mass="14944">MKSPRQQLYDEVFSSISMLGYRVYDLLPMSEVPYPFIVLKHSLTDYRSTQKLNRDMIVTLNVDTWHLAEDRGLHDKTMFQIEQLLIDFQLSDTYALKVKRINVTEVTDRTTNDELLHGSIEVTYQIN</sequence>
<accession>A0ACC9MVJ6</accession>
<dbReference type="Proteomes" id="UP000233606">
    <property type="component" value="Unassembled WGS sequence"/>
</dbReference>
<proteinExistence type="predicted"/>
<gene>
    <name evidence="1" type="ORF">CW682_00050</name>
</gene>
<keyword evidence="2" id="KW-1185">Reference proteome</keyword>